<keyword evidence="3" id="KW-1185">Reference proteome</keyword>
<dbReference type="PANTHER" id="PTHR33595">
    <property type="entry name" value="VON WILLEBRAND FACTOR A DOMAIN PROTEIN"/>
    <property type="match status" value="1"/>
</dbReference>
<gene>
    <name evidence="4" type="primary">LOC104724449</name>
</gene>
<name>A0ABM0UHI6_CAMSA</name>
<dbReference type="Pfam" id="PF25821">
    <property type="entry name" value="DUF7950"/>
    <property type="match status" value="1"/>
</dbReference>
<evidence type="ECO:0000313" key="3">
    <source>
        <dbReference type="Proteomes" id="UP000694864"/>
    </source>
</evidence>
<dbReference type="Proteomes" id="UP000694864">
    <property type="component" value="Chromosome 11"/>
</dbReference>
<evidence type="ECO:0000313" key="4">
    <source>
        <dbReference type="RefSeq" id="XP_010441238.1"/>
    </source>
</evidence>
<dbReference type="InterPro" id="IPR057710">
    <property type="entry name" value="DUF7950"/>
</dbReference>
<dbReference type="PANTHER" id="PTHR33595:SF11">
    <property type="entry name" value="EMB|CAB62340.1"/>
    <property type="match status" value="1"/>
</dbReference>
<reference evidence="4" key="2">
    <citation type="submission" date="2025-08" db="UniProtKB">
        <authorList>
            <consortium name="RefSeq"/>
        </authorList>
    </citation>
    <scope>IDENTIFICATION</scope>
    <source>
        <tissue evidence="4">Leaf</tissue>
    </source>
</reference>
<evidence type="ECO:0000259" key="2">
    <source>
        <dbReference type="Pfam" id="PF25821"/>
    </source>
</evidence>
<sequence length="341" mass="38987">MRRTHNHPLISKYCLAYICFCPKHVAFSYSQMLISSATGETQKEYREIERERVKRVKRDRGKREREMDQDHELWRTLRCAGKAQDNTSVDTLMLKYRPIAPKPTTTGQPFVGDTSIMRRTKRKYVRVSKNSKATCRSKTDDGVRSSSTDPENGREDIVTLQLLPERSTPLSLDHHTNLDPAVEAMIGDETGETDTWLKFNGGDEVLLQRVPVETWVTLESVNSGSVSHAVGLTDEEIKDALDKDTCPGFISDGSNRVVMVNEAYRKIVTGDGGFGRDVIVWLVVDQTATFYDYRTFTCKVRLEYTWRETKYTKTVPCDVWKMEFGGFAWRLDTSAALTLWL</sequence>
<reference evidence="3" key="1">
    <citation type="journal article" date="2014" name="Nat. Commun.">
        <title>The emerging biofuel crop Camelina sativa retains a highly undifferentiated hexaploid genome structure.</title>
        <authorList>
            <person name="Kagale S."/>
            <person name="Koh C."/>
            <person name="Nixon J."/>
            <person name="Bollina V."/>
            <person name="Clarke W.E."/>
            <person name="Tuteja R."/>
            <person name="Spillane C."/>
            <person name="Robinson S.J."/>
            <person name="Links M.G."/>
            <person name="Clarke C."/>
            <person name="Higgins E.E."/>
            <person name="Huebert T."/>
            <person name="Sharpe A.G."/>
            <person name="Parkin I.A."/>
        </authorList>
    </citation>
    <scope>NUCLEOTIDE SEQUENCE [LARGE SCALE GENOMIC DNA]</scope>
    <source>
        <strain evidence="3">cv. DH55</strain>
    </source>
</reference>
<feature type="domain" description="DUF7950" evidence="2">
    <location>
        <begin position="212"/>
        <end position="338"/>
    </location>
</feature>
<protein>
    <submittedName>
        <fullName evidence="4">Uncharacterized protein LOC104724449</fullName>
    </submittedName>
</protein>
<accession>A0ABM0UHI6</accession>
<proteinExistence type="predicted"/>
<evidence type="ECO:0000256" key="1">
    <source>
        <dbReference type="SAM" id="MobiDB-lite"/>
    </source>
</evidence>
<feature type="region of interest" description="Disordered" evidence="1">
    <location>
        <begin position="127"/>
        <end position="154"/>
    </location>
</feature>
<organism evidence="3 4">
    <name type="scientific">Camelina sativa</name>
    <name type="common">False flax</name>
    <name type="synonym">Myagrum sativum</name>
    <dbReference type="NCBI Taxonomy" id="90675"/>
    <lineage>
        <taxon>Eukaryota</taxon>
        <taxon>Viridiplantae</taxon>
        <taxon>Streptophyta</taxon>
        <taxon>Embryophyta</taxon>
        <taxon>Tracheophyta</taxon>
        <taxon>Spermatophyta</taxon>
        <taxon>Magnoliopsida</taxon>
        <taxon>eudicotyledons</taxon>
        <taxon>Gunneridae</taxon>
        <taxon>Pentapetalae</taxon>
        <taxon>rosids</taxon>
        <taxon>malvids</taxon>
        <taxon>Brassicales</taxon>
        <taxon>Brassicaceae</taxon>
        <taxon>Camelineae</taxon>
        <taxon>Camelina</taxon>
    </lineage>
</organism>
<dbReference type="GeneID" id="104724449"/>
<dbReference type="RefSeq" id="XP_010441238.1">
    <property type="nucleotide sequence ID" value="XM_010442936.2"/>
</dbReference>